<evidence type="ECO:0000256" key="2">
    <source>
        <dbReference type="ARBA" id="ARBA00022692"/>
    </source>
</evidence>
<keyword evidence="7" id="KW-0325">Glycoprotein</keyword>
<dbReference type="InterPro" id="IPR002000">
    <property type="entry name" value="Lysosome-assoc_membr_glycop"/>
</dbReference>
<gene>
    <name evidence="12" type="ORF">L798_10539</name>
</gene>
<reference evidence="12 13" key="1">
    <citation type="journal article" date="2014" name="Nat. Commun.">
        <title>Molecular traces of alternative social organization in a termite genome.</title>
        <authorList>
            <person name="Terrapon N."/>
            <person name="Li C."/>
            <person name="Robertson H.M."/>
            <person name="Ji L."/>
            <person name="Meng X."/>
            <person name="Booth W."/>
            <person name="Chen Z."/>
            <person name="Childers C.P."/>
            <person name="Glastad K.M."/>
            <person name="Gokhale K."/>
            <person name="Gowin J."/>
            <person name="Gronenberg W."/>
            <person name="Hermansen R.A."/>
            <person name="Hu H."/>
            <person name="Hunt B.G."/>
            <person name="Huylmans A.K."/>
            <person name="Khalil S.M."/>
            <person name="Mitchell R.D."/>
            <person name="Munoz-Torres M.C."/>
            <person name="Mustard J.A."/>
            <person name="Pan H."/>
            <person name="Reese J.T."/>
            <person name="Scharf M.E."/>
            <person name="Sun F."/>
            <person name="Vogel H."/>
            <person name="Xiao J."/>
            <person name="Yang W."/>
            <person name="Yang Z."/>
            <person name="Yang Z."/>
            <person name="Zhou J."/>
            <person name="Zhu J."/>
            <person name="Brent C.S."/>
            <person name="Elsik C.G."/>
            <person name="Goodisman M.A."/>
            <person name="Liberles D.A."/>
            <person name="Roe R.M."/>
            <person name="Vargo E.L."/>
            <person name="Vilcinskas A."/>
            <person name="Wang J."/>
            <person name="Bornberg-Bauer E."/>
            <person name="Korb J."/>
            <person name="Zhang G."/>
            <person name="Liebig J."/>
        </authorList>
    </citation>
    <scope>NUCLEOTIDE SEQUENCE [LARGE SCALE GENOMIC DNA]</scope>
    <source>
        <tissue evidence="12">Whole organism</tissue>
    </source>
</reference>
<sequence>MKERIFIPFCLLALYTATQTATTSDAQSAGTTTTQPDEREQRYETVNLSEGALSADSSTTKGSLNGTTAPAGNSISLFSLSKDGAPCILLQVDALIEFRYKTKFGKYGNRSIYLPSDVTTSGDCKEEDTATFDLKWESFVLTWSFAKTLGRERWYVSGVQLRFDASEKLFENNIAGPRVLTSPESHPMFFPTPVGKSYSCQSETSLQLLNGDTSATLFLRGLKLQPFISKKDFGPVYECSPGGSLAFRDETAPIAVGSTLAVVVLLTVTGYGVYRYVKIKKVQYDTME</sequence>
<dbReference type="FunCoup" id="A0A067RAG8">
    <property type="interactions" value="139"/>
</dbReference>
<feature type="domain" description="Lysosome-associated membrane glycoprotein 2-like luminal" evidence="11">
    <location>
        <begin position="78"/>
        <end position="227"/>
    </location>
</feature>
<comment type="similarity">
    <text evidence="8">Belongs to the LAMP family.</text>
</comment>
<name>A0A067RAG8_ZOONE</name>
<keyword evidence="2 8" id="KW-0812">Transmembrane</keyword>
<feature type="chain" id="PRO_5001644893" evidence="10">
    <location>
        <begin position="21"/>
        <end position="288"/>
    </location>
</feature>
<organism evidence="12 13">
    <name type="scientific">Zootermopsis nevadensis</name>
    <name type="common">Dampwood termite</name>
    <dbReference type="NCBI Taxonomy" id="136037"/>
    <lineage>
        <taxon>Eukaryota</taxon>
        <taxon>Metazoa</taxon>
        <taxon>Ecdysozoa</taxon>
        <taxon>Arthropoda</taxon>
        <taxon>Hexapoda</taxon>
        <taxon>Insecta</taxon>
        <taxon>Pterygota</taxon>
        <taxon>Neoptera</taxon>
        <taxon>Polyneoptera</taxon>
        <taxon>Dictyoptera</taxon>
        <taxon>Blattodea</taxon>
        <taxon>Blattoidea</taxon>
        <taxon>Termitoidae</taxon>
        <taxon>Termopsidae</taxon>
        <taxon>Zootermopsis</taxon>
    </lineage>
</organism>
<accession>A0A067RAG8</accession>
<evidence type="ECO:0000256" key="3">
    <source>
        <dbReference type="ARBA" id="ARBA00022729"/>
    </source>
</evidence>
<dbReference type="eggNOG" id="KOG4818">
    <property type="taxonomic scope" value="Eukaryota"/>
</dbReference>
<evidence type="ECO:0000256" key="7">
    <source>
        <dbReference type="ARBA" id="ARBA00023180"/>
    </source>
</evidence>
<evidence type="ECO:0000256" key="4">
    <source>
        <dbReference type="ARBA" id="ARBA00022753"/>
    </source>
</evidence>
<keyword evidence="5 9" id="KW-1133">Transmembrane helix</keyword>
<evidence type="ECO:0000313" key="13">
    <source>
        <dbReference type="Proteomes" id="UP000027135"/>
    </source>
</evidence>
<keyword evidence="6 8" id="KW-0472">Membrane</keyword>
<comment type="caution">
    <text evidence="8">Lacks conserved residue(s) required for the propagation of feature annotation.</text>
</comment>
<evidence type="ECO:0000256" key="9">
    <source>
        <dbReference type="SAM" id="Phobius"/>
    </source>
</evidence>
<evidence type="ECO:0000256" key="8">
    <source>
        <dbReference type="PROSITE-ProRule" id="PRU00740"/>
    </source>
</evidence>
<dbReference type="GO" id="GO:0005886">
    <property type="term" value="C:plasma membrane"/>
    <property type="evidence" value="ECO:0007669"/>
    <property type="project" value="TreeGrafter"/>
</dbReference>
<dbReference type="Pfam" id="PF01299">
    <property type="entry name" value="Lamp2-like_luminal"/>
    <property type="match status" value="1"/>
</dbReference>
<comment type="subcellular location">
    <subcellularLocation>
        <location evidence="1">Endosome membrane</location>
        <topology evidence="1">Single-pass type I membrane protein</topology>
    </subcellularLocation>
    <subcellularLocation>
        <location evidence="8">Membrane</location>
        <topology evidence="8">Single-pass type I membrane protein</topology>
    </subcellularLocation>
</comment>
<dbReference type="AlphaFoldDB" id="A0A067RAG8"/>
<dbReference type="InParanoid" id="A0A067RAG8"/>
<evidence type="ECO:0000256" key="6">
    <source>
        <dbReference type="ARBA" id="ARBA00023136"/>
    </source>
</evidence>
<proteinExistence type="inferred from homology"/>
<evidence type="ECO:0000256" key="1">
    <source>
        <dbReference type="ARBA" id="ARBA00004530"/>
    </source>
</evidence>
<dbReference type="Gene3D" id="2.40.160.110">
    <property type="match status" value="1"/>
</dbReference>
<feature type="signal peptide" evidence="10">
    <location>
        <begin position="1"/>
        <end position="20"/>
    </location>
</feature>
<dbReference type="GO" id="GO:0005765">
    <property type="term" value="C:lysosomal membrane"/>
    <property type="evidence" value="ECO:0007669"/>
    <property type="project" value="TreeGrafter"/>
</dbReference>
<protein>
    <submittedName>
        <fullName evidence="12">LAMP family protein</fullName>
    </submittedName>
</protein>
<dbReference type="InterPro" id="IPR048528">
    <property type="entry name" value="Lamp2-like_luminal"/>
</dbReference>
<evidence type="ECO:0000256" key="5">
    <source>
        <dbReference type="ARBA" id="ARBA00022989"/>
    </source>
</evidence>
<keyword evidence="4" id="KW-0967">Endosome</keyword>
<dbReference type="OMA" id="YSSSNWL"/>
<dbReference type="GO" id="GO:0072594">
    <property type="term" value="P:establishment of protein localization to organelle"/>
    <property type="evidence" value="ECO:0007669"/>
    <property type="project" value="TreeGrafter"/>
</dbReference>
<evidence type="ECO:0000313" key="12">
    <source>
        <dbReference type="EMBL" id="KDR15594.1"/>
    </source>
</evidence>
<keyword evidence="13" id="KW-1185">Reference proteome</keyword>
<evidence type="ECO:0000256" key="10">
    <source>
        <dbReference type="SAM" id="SignalP"/>
    </source>
</evidence>
<dbReference type="GO" id="GO:0031902">
    <property type="term" value="C:late endosome membrane"/>
    <property type="evidence" value="ECO:0007669"/>
    <property type="project" value="TreeGrafter"/>
</dbReference>
<keyword evidence="3 10" id="KW-0732">Signal</keyword>
<dbReference type="PROSITE" id="PS51407">
    <property type="entry name" value="LAMP_3"/>
    <property type="match status" value="1"/>
</dbReference>
<evidence type="ECO:0000259" key="11">
    <source>
        <dbReference type="Pfam" id="PF01299"/>
    </source>
</evidence>
<dbReference type="OrthoDB" id="6248302at2759"/>
<feature type="transmembrane region" description="Helical" evidence="9">
    <location>
        <begin position="254"/>
        <end position="274"/>
    </location>
</feature>
<dbReference type="EMBL" id="KK852820">
    <property type="protein sequence ID" value="KDR15594.1"/>
    <property type="molecule type" value="Genomic_DNA"/>
</dbReference>
<dbReference type="Proteomes" id="UP000027135">
    <property type="component" value="Unassembled WGS sequence"/>
</dbReference>
<dbReference type="PANTHER" id="PTHR11506">
    <property type="entry name" value="LYSOSOME-ASSOCIATED MEMBRANE GLYCOPROTEIN"/>
    <property type="match status" value="1"/>
</dbReference>
<dbReference type="PANTHER" id="PTHR11506:SF40">
    <property type="entry name" value="LYSOSOME-ASSOCIATED MEMBRANE GLYCOPROTEIN 5"/>
    <property type="match status" value="1"/>
</dbReference>
<dbReference type="STRING" id="136037.A0A067RAG8"/>